<dbReference type="Proteomes" id="UP000198769">
    <property type="component" value="Unassembled WGS sequence"/>
</dbReference>
<evidence type="ECO:0000313" key="1">
    <source>
        <dbReference type="EMBL" id="SFN92210.1"/>
    </source>
</evidence>
<keyword evidence="2" id="KW-1185">Reference proteome</keyword>
<accession>A0A1I5CYY1</accession>
<gene>
    <name evidence="1" type="ORF">SAMN05421594_4723</name>
</gene>
<dbReference type="AlphaFoldDB" id="A0A1I5CYY1"/>
<evidence type="ECO:0000313" key="2">
    <source>
        <dbReference type="Proteomes" id="UP000198769"/>
    </source>
</evidence>
<dbReference type="EMBL" id="FOVD01000011">
    <property type="protein sequence ID" value="SFN92210.1"/>
    <property type="molecule type" value="Genomic_DNA"/>
</dbReference>
<sequence length="60" mass="6740">MYPKNMGWKWDGTGNTIIKVDVPKSVMQQAIRFEADGIKSISIPSSLFQKSTTLIILKIN</sequence>
<protein>
    <submittedName>
        <fullName evidence="1">Uncharacterized protein</fullName>
    </submittedName>
</protein>
<reference evidence="2" key="1">
    <citation type="submission" date="2016-10" db="EMBL/GenBank/DDBJ databases">
        <authorList>
            <person name="Varghese N."/>
            <person name="Submissions S."/>
        </authorList>
    </citation>
    <scope>NUCLEOTIDE SEQUENCE [LARGE SCALE GENOMIC DNA]</scope>
    <source>
        <strain evidence="2">DSM 25575</strain>
    </source>
</reference>
<name>A0A1I5CYY1_CHROL</name>
<organism evidence="1 2">
    <name type="scientific">Chryseobacterium oleae</name>
    <dbReference type="NCBI Taxonomy" id="491207"/>
    <lineage>
        <taxon>Bacteria</taxon>
        <taxon>Pseudomonadati</taxon>
        <taxon>Bacteroidota</taxon>
        <taxon>Flavobacteriia</taxon>
        <taxon>Flavobacteriales</taxon>
        <taxon>Weeksellaceae</taxon>
        <taxon>Chryseobacterium group</taxon>
        <taxon>Chryseobacterium</taxon>
    </lineage>
</organism>
<proteinExistence type="predicted"/>